<evidence type="ECO:0000313" key="1">
    <source>
        <dbReference type="EMBL" id="MBK7677010.1"/>
    </source>
</evidence>
<comment type="caution">
    <text evidence="1">The sequence shown here is derived from an EMBL/GenBank/DDBJ whole genome shotgun (WGS) entry which is preliminary data.</text>
</comment>
<protein>
    <submittedName>
        <fullName evidence="1">Uncharacterized protein</fullName>
    </submittedName>
</protein>
<dbReference type="EMBL" id="JADJMH010000031">
    <property type="protein sequence ID" value="MBK7677010.1"/>
    <property type="molecule type" value="Genomic_DNA"/>
</dbReference>
<proteinExistence type="predicted"/>
<dbReference type="AlphaFoldDB" id="A0A935Q4L6"/>
<accession>A0A935Q4L6</accession>
<sequence>MTVLKIYHAFFKQTSLWRYTRWLYLRAQKKDGNTGHIPRVRQIDKVTVAFEE</sequence>
<organism evidence="1 2">
    <name type="scientific">Candidatus Accumulibacter proximus</name>
    <dbReference type="NCBI Taxonomy" id="2954385"/>
    <lineage>
        <taxon>Bacteria</taxon>
        <taxon>Pseudomonadati</taxon>
        <taxon>Pseudomonadota</taxon>
        <taxon>Betaproteobacteria</taxon>
        <taxon>Candidatus Accumulibacter</taxon>
    </lineage>
</organism>
<gene>
    <name evidence="1" type="ORF">IPJ27_20905</name>
</gene>
<reference evidence="1 2" key="1">
    <citation type="submission" date="2020-10" db="EMBL/GenBank/DDBJ databases">
        <title>Connecting structure to function with the recovery of over 1000 high-quality activated sludge metagenome-assembled genomes encoding full-length rRNA genes using long-read sequencing.</title>
        <authorList>
            <person name="Singleton C.M."/>
            <person name="Petriglieri F."/>
            <person name="Kristensen J.M."/>
            <person name="Kirkegaard R.H."/>
            <person name="Michaelsen T.Y."/>
            <person name="Andersen M.H."/>
            <person name="Karst S.M."/>
            <person name="Dueholm M.S."/>
            <person name="Nielsen P.H."/>
            <person name="Albertsen M."/>
        </authorList>
    </citation>
    <scope>NUCLEOTIDE SEQUENCE [LARGE SCALE GENOMIC DNA]</scope>
    <source>
        <strain evidence="1">EsbW_18-Q3-R4-48_BATAC.285</strain>
    </source>
</reference>
<name>A0A935Q4L6_9PROT</name>
<dbReference type="Proteomes" id="UP000697998">
    <property type="component" value="Unassembled WGS sequence"/>
</dbReference>
<evidence type="ECO:0000313" key="2">
    <source>
        <dbReference type="Proteomes" id="UP000697998"/>
    </source>
</evidence>